<keyword evidence="5" id="KW-0804">Transcription</keyword>
<dbReference type="SMART" id="SM00448">
    <property type="entry name" value="REC"/>
    <property type="match status" value="1"/>
</dbReference>
<feature type="domain" description="Response regulatory" evidence="7">
    <location>
        <begin position="4"/>
        <end position="118"/>
    </location>
</feature>
<organism evidence="8 9">
    <name type="scientific">Pedobacter fastidiosus</name>
    <dbReference type="NCBI Taxonomy" id="2765361"/>
    <lineage>
        <taxon>Bacteria</taxon>
        <taxon>Pseudomonadati</taxon>
        <taxon>Bacteroidota</taxon>
        <taxon>Sphingobacteriia</taxon>
        <taxon>Sphingobacteriales</taxon>
        <taxon>Sphingobacteriaceae</taxon>
        <taxon>Pedobacter</taxon>
    </lineage>
</organism>
<keyword evidence="1 6" id="KW-0597">Phosphoprotein</keyword>
<feature type="modified residue" description="4-aspartylphosphate" evidence="6">
    <location>
        <position position="57"/>
    </location>
</feature>
<dbReference type="PANTHER" id="PTHR48111:SF1">
    <property type="entry name" value="TWO-COMPONENT RESPONSE REGULATOR ORR33"/>
    <property type="match status" value="1"/>
</dbReference>
<evidence type="ECO:0000313" key="8">
    <source>
        <dbReference type="EMBL" id="MBC6112433.1"/>
    </source>
</evidence>
<dbReference type="InterPro" id="IPR011006">
    <property type="entry name" value="CheY-like_superfamily"/>
</dbReference>
<dbReference type="PROSITE" id="PS50110">
    <property type="entry name" value="RESPONSE_REGULATORY"/>
    <property type="match status" value="1"/>
</dbReference>
<dbReference type="InterPro" id="IPR039420">
    <property type="entry name" value="WalR-like"/>
</dbReference>
<evidence type="ECO:0000256" key="4">
    <source>
        <dbReference type="ARBA" id="ARBA00023125"/>
    </source>
</evidence>
<protein>
    <submittedName>
        <fullName evidence="8">Response regulator transcription factor</fullName>
    </submittedName>
</protein>
<dbReference type="PANTHER" id="PTHR48111">
    <property type="entry name" value="REGULATOR OF RPOS"/>
    <property type="match status" value="1"/>
</dbReference>
<gene>
    <name evidence="8" type="ORF">H7U22_18575</name>
</gene>
<keyword evidence="3" id="KW-0805">Transcription regulation</keyword>
<evidence type="ECO:0000256" key="1">
    <source>
        <dbReference type="ARBA" id="ARBA00022553"/>
    </source>
</evidence>
<evidence type="ECO:0000256" key="5">
    <source>
        <dbReference type="ARBA" id="ARBA00023163"/>
    </source>
</evidence>
<evidence type="ECO:0000259" key="7">
    <source>
        <dbReference type="PROSITE" id="PS50110"/>
    </source>
</evidence>
<sequence>MNYTCIVIDDDPYAVEHLTDCISQMPELTLLKASTKPELVLNEILQIPKAVDFLFTDIEMPNLSGFELVEQVRNKVKNLVLVTGHPEYALKGYDLQAAAYLLKPFSFKHFHLAVNKLINLLEIEKTFIWFKVGALSQQIKVNINTIIAIEAMGNYIKIYTNTNEMPYIVHSSLTIAENKLRLKLKPVFIRLNKSFLIFENHIVKREGDKIYMSNGLIETIGRTYKALFNSWFNNMMGGKSI</sequence>
<evidence type="ECO:0000256" key="3">
    <source>
        <dbReference type="ARBA" id="ARBA00023015"/>
    </source>
</evidence>
<name>A0ABR7KXL2_9SPHI</name>
<accession>A0ABR7KXL2</accession>
<keyword evidence="2" id="KW-0902">Two-component regulatory system</keyword>
<dbReference type="SMART" id="SM00850">
    <property type="entry name" value="LytTR"/>
    <property type="match status" value="1"/>
</dbReference>
<proteinExistence type="predicted"/>
<dbReference type="Pfam" id="PF00072">
    <property type="entry name" value="Response_reg"/>
    <property type="match status" value="1"/>
</dbReference>
<dbReference type="InterPro" id="IPR001789">
    <property type="entry name" value="Sig_transdc_resp-reg_receiver"/>
</dbReference>
<dbReference type="SUPFAM" id="SSF52172">
    <property type="entry name" value="CheY-like"/>
    <property type="match status" value="1"/>
</dbReference>
<dbReference type="Gene3D" id="2.40.50.1020">
    <property type="entry name" value="LytTr DNA-binding domain"/>
    <property type="match status" value="1"/>
</dbReference>
<evidence type="ECO:0000313" key="9">
    <source>
        <dbReference type="Proteomes" id="UP000652755"/>
    </source>
</evidence>
<dbReference type="RefSeq" id="WP_187072857.1">
    <property type="nucleotide sequence ID" value="NZ_JACRYL010000020.1"/>
</dbReference>
<dbReference type="Proteomes" id="UP000652755">
    <property type="component" value="Unassembled WGS sequence"/>
</dbReference>
<dbReference type="EMBL" id="JACRYL010000020">
    <property type="protein sequence ID" value="MBC6112433.1"/>
    <property type="molecule type" value="Genomic_DNA"/>
</dbReference>
<evidence type="ECO:0000256" key="2">
    <source>
        <dbReference type="ARBA" id="ARBA00023012"/>
    </source>
</evidence>
<dbReference type="InterPro" id="IPR007492">
    <property type="entry name" value="LytTR_DNA-bd_dom"/>
</dbReference>
<comment type="caution">
    <text evidence="8">The sequence shown here is derived from an EMBL/GenBank/DDBJ whole genome shotgun (WGS) entry which is preliminary data.</text>
</comment>
<evidence type="ECO:0000256" key="6">
    <source>
        <dbReference type="PROSITE-ProRule" id="PRU00169"/>
    </source>
</evidence>
<reference evidence="8 9" key="1">
    <citation type="submission" date="2020-08" db="EMBL/GenBank/DDBJ databases">
        <authorList>
            <person name="Sun Q."/>
            <person name="Inoue M."/>
        </authorList>
    </citation>
    <scope>NUCLEOTIDE SEQUENCE [LARGE SCALE GENOMIC DNA]</scope>
    <source>
        <strain evidence="8 9">CCM 8938</strain>
    </source>
</reference>
<dbReference type="Pfam" id="PF04397">
    <property type="entry name" value="LytTR"/>
    <property type="match status" value="1"/>
</dbReference>
<keyword evidence="9" id="KW-1185">Reference proteome</keyword>
<dbReference type="Gene3D" id="3.40.50.2300">
    <property type="match status" value="1"/>
</dbReference>
<keyword evidence="4" id="KW-0238">DNA-binding</keyword>